<feature type="region of interest" description="Disordered" evidence="3">
    <location>
        <begin position="437"/>
        <end position="466"/>
    </location>
</feature>
<name>A0ABZ2T611_9ENTE</name>
<reference evidence="5 6" key="2">
    <citation type="submission" date="2024-03" db="EMBL/GenBank/DDBJ databases">
        <title>The Genome Sequence of Enterococcus sp. DIV0727d.</title>
        <authorList>
            <consortium name="The Broad Institute Genomics Platform"/>
            <consortium name="The Broad Institute Microbial Omics Core"/>
            <consortium name="The Broad Institute Genomic Center for Infectious Diseases"/>
            <person name="Earl A."/>
            <person name="Manson A."/>
            <person name="Gilmore M."/>
            <person name="Schwartman J."/>
            <person name="Shea T."/>
            <person name="Abouelleil A."/>
            <person name="Cao P."/>
            <person name="Chapman S."/>
            <person name="Cusick C."/>
            <person name="Young S."/>
            <person name="Neafsey D."/>
            <person name="Nusbaum C."/>
            <person name="Birren B."/>
        </authorList>
    </citation>
    <scope>NUCLEOTIDE SEQUENCE [LARGE SCALE GENOMIC DNA]</scope>
    <source>
        <strain evidence="5 6">12C11_DIV0727</strain>
    </source>
</reference>
<organism evidence="5 6">
    <name type="scientific">Candidatus Enterococcus lemimoniae</name>
    <dbReference type="NCBI Taxonomy" id="1834167"/>
    <lineage>
        <taxon>Bacteria</taxon>
        <taxon>Bacillati</taxon>
        <taxon>Bacillota</taxon>
        <taxon>Bacilli</taxon>
        <taxon>Lactobacillales</taxon>
        <taxon>Enterococcaceae</taxon>
        <taxon>Enterococcus</taxon>
    </lineage>
</organism>
<keyword evidence="6" id="KW-1185">Reference proteome</keyword>
<feature type="domain" description="LXG" evidence="4">
    <location>
        <begin position="3"/>
        <end position="238"/>
    </location>
</feature>
<protein>
    <recommendedName>
        <fullName evidence="4">LXG domain-containing protein</fullName>
    </recommendedName>
</protein>
<dbReference type="Proteomes" id="UP000195080">
    <property type="component" value="Chromosome"/>
</dbReference>
<keyword evidence="2" id="KW-0175">Coiled coil</keyword>
<feature type="compositionally biased region" description="Basic and acidic residues" evidence="3">
    <location>
        <begin position="437"/>
        <end position="457"/>
    </location>
</feature>
<sequence>MVKYISADSIALIQGLTTNITIAKGVTGQLKSGSQHLIQSVDGEQLSGAAYTAGKGLFQDLILPTVERVDNAVDAIKEELSSYQAADGLVNKWAVIDEQVQNELIQSFQRQISVINFQIQCSNKLGLLGKLAKGALEALVHDNQRLEQARSNLEDKIREEQEKLEALANFQSETNGLFRDSLTQLKIGMQAIEVLGLMTVNPETGAYAFPDGFDSSWVTSVKSTSVTTTRKQVALENGMDELQLPKAARKYYQEIMKEALKNVPADQWAAAINELNQLLMFDNEGNILRVLPVNMGAGDGVIILKNGVNDAELTAQANKELNAQQRELLNQSLLQLATGVTTALGGLGITGLSLGGTYFSGGTLALTGITQAGVVAGTATTGAGVAIVSDAISKMGVASSTVNYSFANNYNQYHKDLKPNNKYKAGEHDYNYKTDDLGRLEKAGPDELKPKTHDGRLPHNPNTPGKLPGDHAGHAFGDRFGGSPELNNLFSQSSKANLSDFKKIENSWAKALNQGKKVIAEVKANYSGNSPRPVSFEVKWSIDGIDFSKIIGN</sequence>
<dbReference type="InterPro" id="IPR044929">
    <property type="entry name" value="DNA/RNA_non-sp_Endonuclease_sf"/>
</dbReference>
<feature type="coiled-coil region" evidence="2">
    <location>
        <begin position="136"/>
        <end position="170"/>
    </location>
</feature>
<reference evidence="6" key="1">
    <citation type="submission" date="2017-05" db="EMBL/GenBank/DDBJ databases">
        <title>The Genome Sequence of EEnterococcus faecalis 9F2_4866.</title>
        <authorList>
            <consortium name="The Broad Institute Genomics Platform"/>
            <consortium name="The Broad Institute Genomic Center for Infectious Diseases"/>
            <person name="Earl A."/>
            <person name="Manson A."/>
            <person name="Schwartman J."/>
            <person name="Gilmore M."/>
            <person name="Abouelleil A."/>
            <person name="Cao P."/>
            <person name="Chapman S."/>
            <person name="Cusick C."/>
            <person name="Shea T."/>
            <person name="Young S."/>
            <person name="Neafsey D."/>
            <person name="Nusbaum C."/>
            <person name="Birren B."/>
        </authorList>
    </citation>
    <scope>NUCLEOTIDE SEQUENCE [LARGE SCALE GENOMIC DNA]</scope>
    <source>
        <strain evidence="6">12C11_DIV0727</strain>
    </source>
</reference>
<dbReference type="PROSITE" id="PS51756">
    <property type="entry name" value="LXG"/>
    <property type="match status" value="1"/>
</dbReference>
<dbReference type="Gene3D" id="3.40.570.10">
    <property type="entry name" value="Extracellular Endonuclease, subunit A"/>
    <property type="match status" value="1"/>
</dbReference>
<dbReference type="EMBL" id="CP147248">
    <property type="protein sequence ID" value="WYJ86811.1"/>
    <property type="molecule type" value="Genomic_DNA"/>
</dbReference>
<gene>
    <name evidence="5" type="ORF">A5866_001895</name>
</gene>
<evidence type="ECO:0000313" key="5">
    <source>
        <dbReference type="EMBL" id="WYJ86811.1"/>
    </source>
</evidence>
<dbReference type="InterPro" id="IPR006829">
    <property type="entry name" value="LXG_dom"/>
</dbReference>
<evidence type="ECO:0000256" key="2">
    <source>
        <dbReference type="SAM" id="Coils"/>
    </source>
</evidence>
<comment type="similarity">
    <text evidence="1">In the N-terminal section; belongs to the LXG family.</text>
</comment>
<proteinExistence type="inferred from homology"/>
<evidence type="ECO:0000256" key="3">
    <source>
        <dbReference type="SAM" id="MobiDB-lite"/>
    </source>
</evidence>
<dbReference type="RefSeq" id="WP_086443699.1">
    <property type="nucleotide sequence ID" value="NZ_CP147248.1"/>
</dbReference>
<dbReference type="InterPro" id="IPR044927">
    <property type="entry name" value="Endonuclea_NS_2"/>
</dbReference>
<evidence type="ECO:0000256" key="1">
    <source>
        <dbReference type="ARBA" id="ARBA00034117"/>
    </source>
</evidence>
<accession>A0ABZ2T611</accession>
<evidence type="ECO:0000313" key="6">
    <source>
        <dbReference type="Proteomes" id="UP000195080"/>
    </source>
</evidence>
<evidence type="ECO:0000259" key="4">
    <source>
        <dbReference type="PROSITE" id="PS51756"/>
    </source>
</evidence>
<dbReference type="Pfam" id="PF13930">
    <property type="entry name" value="Endonuclea_NS_2"/>
    <property type="match status" value="1"/>
</dbReference>